<proteinExistence type="predicted"/>
<organism evidence="1 2">
    <name type="scientific">Neophaeococcomyces mojaviensis</name>
    <dbReference type="NCBI Taxonomy" id="3383035"/>
    <lineage>
        <taxon>Eukaryota</taxon>
        <taxon>Fungi</taxon>
        <taxon>Dikarya</taxon>
        <taxon>Ascomycota</taxon>
        <taxon>Pezizomycotina</taxon>
        <taxon>Eurotiomycetes</taxon>
        <taxon>Chaetothyriomycetidae</taxon>
        <taxon>Chaetothyriales</taxon>
        <taxon>Chaetothyriales incertae sedis</taxon>
        <taxon>Neophaeococcomyces</taxon>
    </lineage>
</organism>
<dbReference type="EMBL" id="JAPDRQ010000113">
    <property type="protein sequence ID" value="KAJ9654729.1"/>
    <property type="molecule type" value="Genomic_DNA"/>
</dbReference>
<protein>
    <submittedName>
        <fullName evidence="1">Uncharacterized protein</fullName>
    </submittedName>
</protein>
<reference evidence="1" key="1">
    <citation type="submission" date="2022-10" db="EMBL/GenBank/DDBJ databases">
        <title>Culturing micro-colonial fungi from biological soil crusts in the Mojave desert and describing Neophaeococcomyces mojavensis, and introducing the new genera and species Taxawa tesnikishii.</title>
        <authorList>
            <person name="Kurbessoian T."/>
            <person name="Stajich J.E."/>
        </authorList>
    </citation>
    <scope>NUCLEOTIDE SEQUENCE</scope>
    <source>
        <strain evidence="1">JES_112</strain>
    </source>
</reference>
<evidence type="ECO:0000313" key="2">
    <source>
        <dbReference type="Proteomes" id="UP001172386"/>
    </source>
</evidence>
<sequence>MFEDKQTQDASERPSSRTSYQQERAIEIHLRMLNEDPNITPELVLRTADSIELIPSTNLSPTNRNSNHKKSTEDHGISDQTPSSSNEKPPCQLTVKSKLGGNLKVINSASPHRIVNACNVSPRPRKKEILASNKVDLDDFGDSATFYPKDGDYRVFPDSQFQNYQTRAYFKNDTNTDANNKNNNNNTTTNTNNNTTNNNTTNNTLDSNTTNNSRSRSQSRKRITLITYLPWYTDFTQILRSAEWSITFTTNTLNALHKKASSSGGASDRREE</sequence>
<keyword evidence="2" id="KW-1185">Reference proteome</keyword>
<comment type="caution">
    <text evidence="1">The sequence shown here is derived from an EMBL/GenBank/DDBJ whole genome shotgun (WGS) entry which is preliminary data.</text>
</comment>
<gene>
    <name evidence="1" type="ORF">H2198_006247</name>
</gene>
<evidence type="ECO:0000313" key="1">
    <source>
        <dbReference type="EMBL" id="KAJ9654729.1"/>
    </source>
</evidence>
<accession>A0ACC3A3E9</accession>
<dbReference type="Proteomes" id="UP001172386">
    <property type="component" value="Unassembled WGS sequence"/>
</dbReference>
<name>A0ACC3A3E9_9EURO</name>